<keyword evidence="2" id="KW-0479">Metal-binding</keyword>
<dbReference type="Gene3D" id="3.60.15.10">
    <property type="entry name" value="Ribonuclease Z/Hydroxyacylglutathione hydrolase-like"/>
    <property type="match status" value="1"/>
</dbReference>
<evidence type="ECO:0000256" key="3">
    <source>
        <dbReference type="ARBA" id="ARBA00022801"/>
    </source>
</evidence>
<dbReference type="InterPro" id="IPR051453">
    <property type="entry name" value="MBL_Glyoxalase_II"/>
</dbReference>
<accession>A0ABS4KIM0</accession>
<comment type="caution">
    <text evidence="6">The sequence shown here is derived from an EMBL/GenBank/DDBJ whole genome shotgun (WGS) entry which is preliminary data.</text>
</comment>
<gene>
    <name evidence="6" type="ORF">J2Z35_001430</name>
</gene>
<comment type="cofactor">
    <cofactor evidence="1">
        <name>Zn(2+)</name>
        <dbReference type="ChEBI" id="CHEBI:29105"/>
    </cofactor>
</comment>
<evidence type="ECO:0000313" key="6">
    <source>
        <dbReference type="EMBL" id="MBP2027633.1"/>
    </source>
</evidence>
<name>A0ABS4KIM0_9FIRM</name>
<proteinExistence type="predicted"/>
<keyword evidence="7" id="KW-1185">Reference proteome</keyword>
<dbReference type="PANTHER" id="PTHR46233:SF3">
    <property type="entry name" value="HYDROXYACYLGLUTATHIONE HYDROLASE GLOC"/>
    <property type="match status" value="1"/>
</dbReference>
<dbReference type="InterPro" id="IPR001279">
    <property type="entry name" value="Metallo-B-lactamas"/>
</dbReference>
<evidence type="ECO:0000256" key="2">
    <source>
        <dbReference type="ARBA" id="ARBA00022723"/>
    </source>
</evidence>
<dbReference type="PANTHER" id="PTHR46233">
    <property type="entry name" value="HYDROXYACYLGLUTATHIONE HYDROLASE GLOC"/>
    <property type="match status" value="1"/>
</dbReference>
<dbReference type="RefSeq" id="WP_209660693.1">
    <property type="nucleotide sequence ID" value="NZ_JAGGLI010000013.1"/>
</dbReference>
<organism evidence="6 7">
    <name type="scientific">Acetoanaerobium pronyense</name>
    <dbReference type="NCBI Taxonomy" id="1482736"/>
    <lineage>
        <taxon>Bacteria</taxon>
        <taxon>Bacillati</taxon>
        <taxon>Bacillota</taxon>
        <taxon>Clostridia</taxon>
        <taxon>Peptostreptococcales</taxon>
        <taxon>Filifactoraceae</taxon>
        <taxon>Acetoanaerobium</taxon>
    </lineage>
</organism>
<keyword evidence="3" id="KW-0378">Hydrolase</keyword>
<feature type="domain" description="Metallo-beta-lactamase" evidence="5">
    <location>
        <begin position="12"/>
        <end position="188"/>
    </location>
</feature>
<dbReference type="EMBL" id="JAGGLI010000013">
    <property type="protein sequence ID" value="MBP2027633.1"/>
    <property type="molecule type" value="Genomic_DNA"/>
</dbReference>
<evidence type="ECO:0000256" key="4">
    <source>
        <dbReference type="ARBA" id="ARBA00022833"/>
    </source>
</evidence>
<reference evidence="6 7" key="1">
    <citation type="submission" date="2021-03" db="EMBL/GenBank/DDBJ databases">
        <title>Genomic Encyclopedia of Type Strains, Phase IV (KMG-IV): sequencing the most valuable type-strain genomes for metagenomic binning, comparative biology and taxonomic classification.</title>
        <authorList>
            <person name="Goeker M."/>
        </authorList>
    </citation>
    <scope>NUCLEOTIDE SEQUENCE [LARGE SCALE GENOMIC DNA]</scope>
    <source>
        <strain evidence="6 7">DSM 27512</strain>
    </source>
</reference>
<evidence type="ECO:0000256" key="1">
    <source>
        <dbReference type="ARBA" id="ARBA00001947"/>
    </source>
</evidence>
<protein>
    <submittedName>
        <fullName evidence="6">Glyoxylase-like metal-dependent hydrolase (Beta-lactamase superfamily II)</fullName>
    </submittedName>
</protein>
<dbReference type="InterPro" id="IPR036866">
    <property type="entry name" value="RibonucZ/Hydroxyglut_hydro"/>
</dbReference>
<dbReference type="SUPFAM" id="SSF56281">
    <property type="entry name" value="Metallo-hydrolase/oxidoreductase"/>
    <property type="match status" value="1"/>
</dbReference>
<dbReference type="CDD" id="cd06262">
    <property type="entry name" value="metallo-hydrolase-like_MBL-fold"/>
    <property type="match status" value="1"/>
</dbReference>
<sequence>MFLQRLEAGIYGVNCYIVGDENTQKCIVIDPGGDFEKINEILLENEFQLKYVVLTHGHGDHIGATKRLLTEYDCKLVAHFLEKDILNDPKLNLSNQIGNEEIVLEADLYVHDNDKIELGDLNIQIIHTPGHTKGSITLIINDNLFTGDTLFSGSIGRTDLYSGDFSQMKKSLNKLKSLDDEFVVFPGHGPASRLGIEKVTNPYLVGED</sequence>
<keyword evidence="4" id="KW-0862">Zinc</keyword>
<evidence type="ECO:0000259" key="5">
    <source>
        <dbReference type="SMART" id="SM00849"/>
    </source>
</evidence>
<evidence type="ECO:0000313" key="7">
    <source>
        <dbReference type="Proteomes" id="UP001314903"/>
    </source>
</evidence>
<dbReference type="SMART" id="SM00849">
    <property type="entry name" value="Lactamase_B"/>
    <property type="match status" value="1"/>
</dbReference>
<dbReference type="Proteomes" id="UP001314903">
    <property type="component" value="Unassembled WGS sequence"/>
</dbReference>
<dbReference type="Pfam" id="PF00753">
    <property type="entry name" value="Lactamase_B"/>
    <property type="match status" value="1"/>
</dbReference>